<dbReference type="GO" id="GO:0016987">
    <property type="term" value="F:sigma factor activity"/>
    <property type="evidence" value="ECO:0007669"/>
    <property type="project" value="InterPro"/>
</dbReference>
<dbReference type="InterPro" id="IPR007634">
    <property type="entry name" value="RNA_pol_sigma_54_DNA-bd"/>
</dbReference>
<reference evidence="2" key="1">
    <citation type="journal article" date="2014" name="Front. Microbiol.">
        <title>High frequency of phylogenetically diverse reductive dehalogenase-homologous genes in deep subseafloor sedimentary metagenomes.</title>
        <authorList>
            <person name="Kawai M."/>
            <person name="Futagami T."/>
            <person name="Toyoda A."/>
            <person name="Takaki Y."/>
            <person name="Nishi S."/>
            <person name="Hori S."/>
            <person name="Arai W."/>
            <person name="Tsubouchi T."/>
            <person name="Morono Y."/>
            <person name="Uchiyama I."/>
            <person name="Ito T."/>
            <person name="Fujiyama A."/>
            <person name="Inagaki F."/>
            <person name="Takami H."/>
        </authorList>
    </citation>
    <scope>NUCLEOTIDE SEQUENCE</scope>
    <source>
        <strain evidence="2">Expedition CK06-06</strain>
    </source>
</reference>
<dbReference type="PANTHER" id="PTHR32248:SF4">
    <property type="entry name" value="RNA POLYMERASE SIGMA-54 FACTOR"/>
    <property type="match status" value="1"/>
</dbReference>
<evidence type="ECO:0000313" key="2">
    <source>
        <dbReference type="EMBL" id="GAH45878.1"/>
    </source>
</evidence>
<sequence length="350" mass="40741">LGQILRMEQANLLEMPEDEFKRLIADIEQSFFFKRLYHKEKLIHHQRFPRTDISSSFYQLEEERVAGKGSPDVESLLLSKEHIIRQIRRLGLEKFKRYFLFPESRMTLEEIARENTLEVSEVKEINSLIDEFSIMSEFYHSSNITSGIIRYSKVASVEKDEEGFIIGYFSPSIARGRYSIDYERFEELKVAGAFTEVEVKEARQLLKKLELINSRKDTLTKILQNIIDRQAVYLESGNLRALLPFSQKELAEKIELAPSSVSRAIRGKSIDTPWGEEIPLKHLLPRPKRFKKELLRQLLESDKGFSSDEAIRARLWEKFGVAISRRSVANLRKELRFPAAQRKGHHPEGG</sequence>
<feature type="non-terminal residue" evidence="2">
    <location>
        <position position="1"/>
    </location>
</feature>
<dbReference type="Pfam" id="PF04552">
    <property type="entry name" value="Sigma54_DBD"/>
    <property type="match status" value="1"/>
</dbReference>
<comment type="caution">
    <text evidence="2">The sequence shown here is derived from an EMBL/GenBank/DDBJ whole genome shotgun (WGS) entry which is preliminary data.</text>
</comment>
<name>X1HKN2_9ZZZZ</name>
<dbReference type="GO" id="GO:0001216">
    <property type="term" value="F:DNA-binding transcription activator activity"/>
    <property type="evidence" value="ECO:0007669"/>
    <property type="project" value="InterPro"/>
</dbReference>
<gene>
    <name evidence="2" type="ORF">S03H2_17257</name>
</gene>
<accession>X1HKN2</accession>
<feature type="domain" description="RNA polymerase sigma factor 54 DNA-binding" evidence="1">
    <location>
        <begin position="198"/>
        <end position="342"/>
    </location>
</feature>
<protein>
    <recommendedName>
        <fullName evidence="1">RNA polymerase sigma factor 54 DNA-binding domain-containing protein</fullName>
    </recommendedName>
</protein>
<dbReference type="PROSITE" id="PS50044">
    <property type="entry name" value="SIGMA54_3"/>
    <property type="match status" value="1"/>
</dbReference>
<evidence type="ECO:0000259" key="1">
    <source>
        <dbReference type="Pfam" id="PF04552"/>
    </source>
</evidence>
<dbReference type="EMBL" id="BARU01008880">
    <property type="protein sequence ID" value="GAH45878.1"/>
    <property type="molecule type" value="Genomic_DNA"/>
</dbReference>
<dbReference type="Gene3D" id="1.10.10.60">
    <property type="entry name" value="Homeodomain-like"/>
    <property type="match status" value="1"/>
</dbReference>
<dbReference type="PANTHER" id="PTHR32248">
    <property type="entry name" value="RNA POLYMERASE SIGMA-54 FACTOR"/>
    <property type="match status" value="1"/>
</dbReference>
<proteinExistence type="predicted"/>
<organism evidence="2">
    <name type="scientific">marine sediment metagenome</name>
    <dbReference type="NCBI Taxonomy" id="412755"/>
    <lineage>
        <taxon>unclassified sequences</taxon>
        <taxon>metagenomes</taxon>
        <taxon>ecological metagenomes</taxon>
    </lineage>
</organism>
<dbReference type="AlphaFoldDB" id="X1HKN2"/>
<dbReference type="InterPro" id="IPR000394">
    <property type="entry name" value="RNA_pol_sigma_54"/>
</dbReference>